<name>A0A1H8TBS2_9FIRM</name>
<dbReference type="InterPro" id="IPR022431">
    <property type="entry name" value="Cyclic_DHFL_synthase_mqnC"/>
</dbReference>
<dbReference type="Pfam" id="PF19288">
    <property type="entry name" value="CofH_C"/>
    <property type="match status" value="1"/>
</dbReference>
<dbReference type="EC" id="1.21.98.1" evidence="6"/>
<evidence type="ECO:0000256" key="8">
    <source>
        <dbReference type="PIRSR" id="PIRSR004762-2"/>
    </source>
</evidence>
<evidence type="ECO:0000256" key="4">
    <source>
        <dbReference type="ARBA" id="ARBA00023004"/>
    </source>
</evidence>
<organism evidence="10 11">
    <name type="scientific">Propionispora vibrioides</name>
    <dbReference type="NCBI Taxonomy" id="112903"/>
    <lineage>
        <taxon>Bacteria</taxon>
        <taxon>Bacillati</taxon>
        <taxon>Bacillota</taxon>
        <taxon>Negativicutes</taxon>
        <taxon>Selenomonadales</taxon>
        <taxon>Sporomusaceae</taxon>
        <taxon>Propionispora</taxon>
    </lineage>
</organism>
<keyword evidence="1 6" id="KW-0004">4Fe-4S</keyword>
<evidence type="ECO:0000259" key="9">
    <source>
        <dbReference type="PROSITE" id="PS51918"/>
    </source>
</evidence>
<dbReference type="GO" id="GO:0005506">
    <property type="term" value="F:iron ion binding"/>
    <property type="evidence" value="ECO:0007669"/>
    <property type="project" value="UniProtKB-UniRule"/>
</dbReference>
<proteinExistence type="inferred from homology"/>
<dbReference type="SFLD" id="SFLDF00342">
    <property type="entry name" value="cyclic_dehypoxanthine_futalosi"/>
    <property type="match status" value="1"/>
</dbReference>
<dbReference type="NCBIfam" id="TIGR03699">
    <property type="entry name" value="menaquin_MqnC"/>
    <property type="match status" value="1"/>
</dbReference>
<comment type="function">
    <text evidence="6">Radical SAM enzyme that catalyzes the cyclization of dehypoxanthine futalosine (DHFL) into cyclic dehypoxanthine futalosine (CDHFL), a step in the biosynthesis of menaquinone (MK, vitamin K2).</text>
</comment>
<protein>
    <recommendedName>
        <fullName evidence="6">Cyclic dehypoxanthine futalosine synthase</fullName>
        <shortName evidence="6">Cyclic DHFL synthase</shortName>
        <ecNumber evidence="6">1.21.98.1</ecNumber>
    </recommendedName>
    <alternativeName>
        <fullName evidence="6">Dehypoxanthine futalosine cyclase</fullName>
        <shortName evidence="6">DHFL cyclase</shortName>
    </alternativeName>
    <alternativeName>
        <fullName evidence="6">Menaquinone biosynthetic enzyme MqnC</fullName>
    </alternativeName>
</protein>
<dbReference type="AlphaFoldDB" id="A0A1H8TBS2"/>
<dbReference type="Pfam" id="PF04055">
    <property type="entry name" value="Radical_SAM"/>
    <property type="match status" value="1"/>
</dbReference>
<comment type="catalytic activity">
    <reaction evidence="6">
        <text>dehypoxanthine futalosine + S-adenosyl-L-methionine = cyclic dehypoxanthinylfutalosinate + 5'-deoxyadenosine + L-methionine + H(+)</text>
        <dbReference type="Rhea" id="RHEA:33083"/>
        <dbReference type="ChEBI" id="CHEBI:15378"/>
        <dbReference type="ChEBI" id="CHEBI:17319"/>
        <dbReference type="ChEBI" id="CHEBI:57844"/>
        <dbReference type="ChEBI" id="CHEBI:58864"/>
        <dbReference type="ChEBI" id="CHEBI:59789"/>
        <dbReference type="ChEBI" id="CHEBI:64270"/>
        <dbReference type="EC" id="1.21.98.1"/>
    </reaction>
</comment>
<dbReference type="Proteomes" id="UP000198847">
    <property type="component" value="Unassembled WGS sequence"/>
</dbReference>
<evidence type="ECO:0000256" key="5">
    <source>
        <dbReference type="ARBA" id="ARBA00023014"/>
    </source>
</evidence>
<dbReference type="InterPro" id="IPR007197">
    <property type="entry name" value="rSAM"/>
</dbReference>
<evidence type="ECO:0000256" key="7">
    <source>
        <dbReference type="PIRSR" id="PIRSR004762-1"/>
    </source>
</evidence>
<dbReference type="InterPro" id="IPR045567">
    <property type="entry name" value="CofH/MnqC-like_C"/>
</dbReference>
<dbReference type="OrthoDB" id="9802027at2"/>
<dbReference type="InterPro" id="IPR058240">
    <property type="entry name" value="rSAM_sf"/>
</dbReference>
<sequence length="348" mass="38716">MTDRLTAKQGQALLEKEDILALGLAADARRKELHPDNVVTFIVDRNINYTNVCASECHFCAFYRQPGHQEAYLLPTTVILDKISETIEAGGTQIMLQGGLNPALGLDYYTGLLQEIKKRYSITIHSFTPTEVLYVARKEGLSLNETLKRLQASGLDSLPGGGAEILVDEVRQRVSPKKISAGEWLQVMEEAHAVGLKTTATMVIGMGETYAQRIEHMDRIRNLQEKTGGFRAFIMWSYQPGNTKLGGEKISAWEYLRTLAIARLYMDNIRHIQGSWVTQGERVGQLTLAFGADDLGSIMLEENVVRAAGTAYQMSIDKMTGLIRAAGKQPAQRDTAYHIIKHFSEVKL</sequence>
<dbReference type="PANTHER" id="PTHR43076:SF1">
    <property type="entry name" value="LIPOYL SYNTHASE 2"/>
    <property type="match status" value="1"/>
</dbReference>
<dbReference type="PANTHER" id="PTHR43076">
    <property type="entry name" value="FO SYNTHASE (COFH)"/>
    <property type="match status" value="1"/>
</dbReference>
<evidence type="ECO:0000313" key="11">
    <source>
        <dbReference type="Proteomes" id="UP000198847"/>
    </source>
</evidence>
<keyword evidence="2 6" id="KW-0949">S-adenosyl-L-methionine</keyword>
<dbReference type="GO" id="GO:0044689">
    <property type="term" value="F:7,8-didemethyl-8-hydroxy-5-deazariboflavin synthase activity"/>
    <property type="evidence" value="ECO:0007669"/>
    <property type="project" value="TreeGrafter"/>
</dbReference>
<dbReference type="SFLD" id="SFLDS00029">
    <property type="entry name" value="Radical_SAM"/>
    <property type="match status" value="1"/>
</dbReference>
<dbReference type="InterPro" id="IPR020050">
    <property type="entry name" value="FO_synthase_su2"/>
</dbReference>
<dbReference type="InterPro" id="IPR034405">
    <property type="entry name" value="F420"/>
</dbReference>
<feature type="binding site" evidence="8">
    <location>
        <position position="164"/>
    </location>
    <ligand>
        <name>S-adenosyl-L-methionine</name>
        <dbReference type="ChEBI" id="CHEBI:59789"/>
    </ligand>
</feature>
<dbReference type="EMBL" id="FODY01000006">
    <property type="protein sequence ID" value="SEO88331.1"/>
    <property type="molecule type" value="Genomic_DNA"/>
</dbReference>
<evidence type="ECO:0000256" key="3">
    <source>
        <dbReference type="ARBA" id="ARBA00022723"/>
    </source>
</evidence>
<evidence type="ECO:0000256" key="6">
    <source>
        <dbReference type="HAMAP-Rule" id="MF_00992"/>
    </source>
</evidence>
<feature type="binding site" evidence="6 7">
    <location>
        <position position="60"/>
    </location>
    <ligand>
        <name>[4Fe-4S] cluster</name>
        <dbReference type="ChEBI" id="CHEBI:49883"/>
        <note>4Fe-4S-S-AdoMet</note>
    </ligand>
</feature>
<keyword evidence="3 6" id="KW-0479">Metal-binding</keyword>
<dbReference type="UniPathway" id="UPA00079"/>
<keyword evidence="11" id="KW-1185">Reference proteome</keyword>
<dbReference type="HAMAP" id="MF_00992">
    <property type="entry name" value="MqnC"/>
    <property type="match status" value="1"/>
</dbReference>
<feature type="domain" description="Radical SAM core" evidence="9">
    <location>
        <begin position="39"/>
        <end position="275"/>
    </location>
</feature>
<gene>
    <name evidence="6" type="primary">mqnC</name>
    <name evidence="10" type="ORF">SAMN04490178_106105</name>
</gene>
<dbReference type="STRING" id="112903.SAMN04490178_106105"/>
<dbReference type="GO" id="GO:0046992">
    <property type="term" value="F:oxidoreductase activity, acting on X-H and Y-H to form an X-Y bond"/>
    <property type="evidence" value="ECO:0007669"/>
    <property type="project" value="UniProtKB-UniRule"/>
</dbReference>
<keyword evidence="5 6" id="KW-0411">Iron-sulfur</keyword>
<evidence type="ECO:0000313" key="10">
    <source>
        <dbReference type="EMBL" id="SEO88331.1"/>
    </source>
</evidence>
<comment type="similarity">
    <text evidence="6">Belongs to the radical SAM superfamily. MqnC family.</text>
</comment>
<dbReference type="GO" id="GO:0016765">
    <property type="term" value="F:transferase activity, transferring alkyl or aryl (other than methyl) groups"/>
    <property type="evidence" value="ECO:0007669"/>
    <property type="project" value="InterPro"/>
</dbReference>
<dbReference type="CDD" id="cd01335">
    <property type="entry name" value="Radical_SAM"/>
    <property type="match status" value="1"/>
</dbReference>
<keyword evidence="4 6" id="KW-0408">Iron</keyword>
<feature type="binding site" evidence="6 7">
    <location>
        <position position="57"/>
    </location>
    <ligand>
        <name>[4Fe-4S] cluster</name>
        <dbReference type="ChEBI" id="CHEBI:49883"/>
        <note>4Fe-4S-S-AdoMet</note>
    </ligand>
</feature>
<dbReference type="SFLD" id="SFLDG01389">
    <property type="entry name" value="menaquinone_synthsis_involved"/>
    <property type="match status" value="1"/>
</dbReference>
<reference evidence="10 11" key="1">
    <citation type="submission" date="2016-10" db="EMBL/GenBank/DDBJ databases">
        <authorList>
            <person name="de Groot N.N."/>
        </authorList>
    </citation>
    <scope>NUCLEOTIDE SEQUENCE [LARGE SCALE GENOMIC DNA]</scope>
    <source>
        <strain evidence="10 11">DSM 13305</strain>
    </source>
</reference>
<dbReference type="SFLD" id="SFLDF00343">
    <property type="entry name" value="aminofutalosine_synthase_(mqnE"/>
    <property type="match status" value="1"/>
</dbReference>
<dbReference type="PIRSF" id="PIRSF004762">
    <property type="entry name" value="CHP00423"/>
    <property type="match status" value="1"/>
</dbReference>
<feature type="binding site" evidence="8">
    <location>
        <position position="59"/>
    </location>
    <ligand>
        <name>S-adenosyl-L-methionine</name>
        <dbReference type="ChEBI" id="CHEBI:59789"/>
    </ligand>
</feature>
<dbReference type="GO" id="GO:0009234">
    <property type="term" value="P:menaquinone biosynthetic process"/>
    <property type="evidence" value="ECO:0007669"/>
    <property type="project" value="UniProtKB-UniRule"/>
</dbReference>
<keyword evidence="6" id="KW-0474">Menaquinone biosynthesis</keyword>
<evidence type="ECO:0000256" key="2">
    <source>
        <dbReference type="ARBA" id="ARBA00022691"/>
    </source>
</evidence>
<feature type="binding site" evidence="6 7">
    <location>
        <position position="53"/>
    </location>
    <ligand>
        <name>[4Fe-4S] cluster</name>
        <dbReference type="ChEBI" id="CHEBI:49883"/>
        <note>4Fe-4S-S-AdoMet</note>
    </ligand>
</feature>
<evidence type="ECO:0000256" key="1">
    <source>
        <dbReference type="ARBA" id="ARBA00022485"/>
    </source>
</evidence>
<accession>A0A1H8TBS2</accession>
<dbReference type="Gene3D" id="3.20.20.70">
    <property type="entry name" value="Aldolase class I"/>
    <property type="match status" value="1"/>
</dbReference>
<feature type="binding site" evidence="8">
    <location>
        <position position="297"/>
    </location>
    <ligand>
        <name>(3R)-3-methyl-D-ornithine</name>
        <dbReference type="ChEBI" id="CHEBI:64642"/>
    </ligand>
</feature>
<keyword evidence="6" id="KW-0560">Oxidoreductase</keyword>
<dbReference type="SUPFAM" id="SSF102114">
    <property type="entry name" value="Radical SAM enzymes"/>
    <property type="match status" value="1"/>
</dbReference>
<dbReference type="PROSITE" id="PS51918">
    <property type="entry name" value="RADICAL_SAM"/>
    <property type="match status" value="1"/>
</dbReference>
<comment type="cofactor">
    <cofactor evidence="6 7">
        <name>[4Fe-4S] cluster</name>
        <dbReference type="ChEBI" id="CHEBI:49883"/>
    </cofactor>
    <text evidence="6 7">Binds 1 [4Fe-4S] cluster. The cluster is coordinated with 3 cysteines and an exchangeable S-adenosyl-L-methionine.</text>
</comment>
<dbReference type="GO" id="GO:0051539">
    <property type="term" value="F:4 iron, 4 sulfur cluster binding"/>
    <property type="evidence" value="ECO:0007669"/>
    <property type="project" value="UniProtKB-KW"/>
</dbReference>
<dbReference type="SFLD" id="SFLDG01064">
    <property type="entry name" value="F420__menaquinone_cofactor_bio"/>
    <property type="match status" value="1"/>
</dbReference>
<feature type="binding site" evidence="8">
    <location>
        <position position="275"/>
    </location>
    <ligand>
        <name>(3R)-3-methyl-D-ornithine</name>
        <dbReference type="ChEBI" id="CHEBI:64642"/>
    </ligand>
</feature>
<dbReference type="RefSeq" id="WP_091745225.1">
    <property type="nucleotide sequence ID" value="NZ_FODY01000006.1"/>
</dbReference>
<comment type="pathway">
    <text evidence="6">Quinol/quinone metabolism; menaquinone biosynthesis.</text>
</comment>
<dbReference type="NCBIfam" id="TIGR00423">
    <property type="entry name" value="CofH family radical SAM protein"/>
    <property type="match status" value="1"/>
</dbReference>
<dbReference type="InterPro" id="IPR013785">
    <property type="entry name" value="Aldolase_TIM"/>
</dbReference>